<evidence type="ECO:0000313" key="3">
    <source>
        <dbReference type="Proteomes" id="UP000036367"/>
    </source>
</evidence>
<keyword evidence="3" id="KW-1185">Reference proteome</keyword>
<evidence type="ECO:0000313" key="2">
    <source>
        <dbReference type="EMBL" id="KLU07189.1"/>
    </source>
</evidence>
<dbReference type="STRING" id="595434.RISK_000990"/>
<reference evidence="2" key="1">
    <citation type="submission" date="2015-05" db="EMBL/GenBank/DDBJ databases">
        <title>Permanent draft genome of Rhodopirellula islandicus K833.</title>
        <authorList>
            <person name="Kizina J."/>
            <person name="Richter M."/>
            <person name="Glockner F.O."/>
            <person name="Harder J."/>
        </authorList>
    </citation>
    <scope>NUCLEOTIDE SEQUENCE [LARGE SCALE GENOMIC DNA]</scope>
    <source>
        <strain evidence="2">K833</strain>
    </source>
</reference>
<name>A0A0J1ENW8_RHOIS</name>
<feature type="compositionally biased region" description="Pro residues" evidence="1">
    <location>
        <begin position="23"/>
        <end position="32"/>
    </location>
</feature>
<dbReference type="AlphaFoldDB" id="A0A0J1ENW8"/>
<dbReference type="SUPFAM" id="SSF48452">
    <property type="entry name" value="TPR-like"/>
    <property type="match status" value="1"/>
</dbReference>
<dbReference type="Proteomes" id="UP000036367">
    <property type="component" value="Unassembled WGS sequence"/>
</dbReference>
<sequence length="204" mass="22733">MFFLRVLSMSVRTSHSASSIPAFSPPSSPPNRTPELPAALRSVSNLLSQRDYEGVVRRLHSAGRTPAIRNTLGVCLLRSGRKEEALSVFRQFVLSSDGVLERSEVSSACKRNFATALLVNGLVGGALDALNQSGEPDHPRAIELRTCLRDWERSLSWWRWLDWKINRIVAKDCQVPMNFEPGEFEFEVSLSDDARAVAEGRSSF</sequence>
<proteinExistence type="predicted"/>
<evidence type="ECO:0000256" key="1">
    <source>
        <dbReference type="SAM" id="MobiDB-lite"/>
    </source>
</evidence>
<gene>
    <name evidence="2" type="ORF">RISK_000990</name>
</gene>
<feature type="region of interest" description="Disordered" evidence="1">
    <location>
        <begin position="17"/>
        <end position="36"/>
    </location>
</feature>
<dbReference type="InterPro" id="IPR011990">
    <property type="entry name" value="TPR-like_helical_dom_sf"/>
</dbReference>
<accession>A0A0J1ENW8</accession>
<comment type="caution">
    <text evidence="2">The sequence shown here is derived from an EMBL/GenBank/DDBJ whole genome shotgun (WGS) entry which is preliminary data.</text>
</comment>
<dbReference type="EMBL" id="LECT01000007">
    <property type="protein sequence ID" value="KLU07189.1"/>
    <property type="molecule type" value="Genomic_DNA"/>
</dbReference>
<protein>
    <submittedName>
        <fullName evidence="2">Uncharacterized protein</fullName>
    </submittedName>
</protein>
<dbReference type="PATRIC" id="fig|595434.4.peg.949"/>
<organism evidence="2 3">
    <name type="scientific">Rhodopirellula islandica</name>
    <dbReference type="NCBI Taxonomy" id="595434"/>
    <lineage>
        <taxon>Bacteria</taxon>
        <taxon>Pseudomonadati</taxon>
        <taxon>Planctomycetota</taxon>
        <taxon>Planctomycetia</taxon>
        <taxon>Pirellulales</taxon>
        <taxon>Pirellulaceae</taxon>
        <taxon>Rhodopirellula</taxon>
    </lineage>
</organism>